<keyword evidence="5" id="KW-0457">Lysine biosynthesis</keyword>
<dbReference type="Proteomes" id="UP000250241">
    <property type="component" value="Chromosome"/>
</dbReference>
<dbReference type="UniPathway" id="UPA00034">
    <property type="reaction ID" value="UER00025"/>
</dbReference>
<accession>A0A2Z5QZ65</accession>
<evidence type="ECO:0000256" key="8">
    <source>
        <dbReference type="PROSITE-ProRule" id="PRU10125"/>
    </source>
</evidence>
<reference evidence="9 10" key="1">
    <citation type="submission" date="2016-10" db="EMBL/GenBank/DDBJ databases">
        <title>Genome sequence of Rothia aeria strain JCM11412.</title>
        <authorList>
            <person name="Nambu T."/>
        </authorList>
    </citation>
    <scope>NUCLEOTIDE SEQUENCE [LARGE SCALE GENOMIC DNA]</scope>
    <source>
        <strain evidence="9 10">JCM 11412</strain>
    </source>
</reference>
<dbReference type="Gene3D" id="3.10.310.10">
    <property type="entry name" value="Diaminopimelate Epimerase, Chain A, domain 1"/>
    <property type="match status" value="1"/>
</dbReference>
<evidence type="ECO:0000256" key="3">
    <source>
        <dbReference type="ARBA" id="ARBA00013080"/>
    </source>
</evidence>
<evidence type="ECO:0000256" key="7">
    <source>
        <dbReference type="ARBA" id="ARBA00051712"/>
    </source>
</evidence>
<dbReference type="InterPro" id="IPR001653">
    <property type="entry name" value="DAP_epimerase_DapF"/>
</dbReference>
<dbReference type="PANTHER" id="PTHR31689">
    <property type="entry name" value="DIAMINOPIMELATE EPIMERASE, CHLOROPLASTIC"/>
    <property type="match status" value="1"/>
</dbReference>
<dbReference type="EC" id="5.1.1.7" evidence="3"/>
<gene>
    <name evidence="9" type="ORF">RA11412_1281</name>
</gene>
<dbReference type="Pfam" id="PF01678">
    <property type="entry name" value="DAP_epimerase"/>
    <property type="match status" value="1"/>
</dbReference>
<evidence type="ECO:0000256" key="1">
    <source>
        <dbReference type="ARBA" id="ARBA00005196"/>
    </source>
</evidence>
<dbReference type="GO" id="GO:0008837">
    <property type="term" value="F:diaminopimelate epimerase activity"/>
    <property type="evidence" value="ECO:0007669"/>
    <property type="project" value="UniProtKB-EC"/>
</dbReference>
<dbReference type="InterPro" id="IPR018510">
    <property type="entry name" value="DAP_epimerase_AS"/>
</dbReference>
<dbReference type="PROSITE" id="PS01326">
    <property type="entry name" value="DAP_EPIMERASE"/>
    <property type="match status" value="1"/>
</dbReference>
<dbReference type="GO" id="GO:0005829">
    <property type="term" value="C:cytosol"/>
    <property type="evidence" value="ECO:0007669"/>
    <property type="project" value="TreeGrafter"/>
</dbReference>
<comment type="pathway">
    <text evidence="1">Amino-acid biosynthesis; L-lysine biosynthesis via DAP pathway; DL-2,6-diaminopimelate from LL-2,6-diaminopimelate: step 1/1.</text>
</comment>
<sequence length="233" mass="24948">MSENASAWADLTGRTLTKGQGTGNDFIFITDPKAEAVLDADLVARVCDRHFGLGADGFIRAAHTETFSTGQKILEKHPEATWFMDYRNADGTISEMCGNGVRAFVEYLRTEGLISLEVGEHVSIGTRAGVKTVARTDTGYAVDMGPWSFIHGDAAREGGEDSQVSARGLKTPRPALSISMGNPHTVVMLGSDGKLDGLDLGVAPVVTPARRTARMWSSWCLSNWSMTPAILGS</sequence>
<evidence type="ECO:0000256" key="5">
    <source>
        <dbReference type="ARBA" id="ARBA00023154"/>
    </source>
</evidence>
<feature type="active site" evidence="8">
    <location>
        <position position="97"/>
    </location>
</feature>
<dbReference type="AlphaFoldDB" id="A0A2Z5QZ65"/>
<comment type="similarity">
    <text evidence="2">Belongs to the diaminopimelate epimerase family.</text>
</comment>
<dbReference type="EMBL" id="AP017895">
    <property type="protein sequence ID" value="BAV87580.1"/>
    <property type="molecule type" value="Genomic_DNA"/>
</dbReference>
<keyword evidence="10" id="KW-1185">Reference proteome</keyword>
<evidence type="ECO:0000256" key="4">
    <source>
        <dbReference type="ARBA" id="ARBA00022605"/>
    </source>
</evidence>
<comment type="catalytic activity">
    <reaction evidence="7">
        <text>(2S,6S)-2,6-diaminopimelate = meso-2,6-diaminopimelate</text>
        <dbReference type="Rhea" id="RHEA:15393"/>
        <dbReference type="ChEBI" id="CHEBI:57609"/>
        <dbReference type="ChEBI" id="CHEBI:57791"/>
        <dbReference type="EC" id="5.1.1.7"/>
    </reaction>
</comment>
<name>A0A2Z5QZ65_9MICC</name>
<organism evidence="9 10">
    <name type="scientific">Rothia aeria</name>
    <dbReference type="NCBI Taxonomy" id="172042"/>
    <lineage>
        <taxon>Bacteria</taxon>
        <taxon>Bacillati</taxon>
        <taxon>Actinomycetota</taxon>
        <taxon>Actinomycetes</taxon>
        <taxon>Micrococcales</taxon>
        <taxon>Micrococcaceae</taxon>
        <taxon>Rothia</taxon>
    </lineage>
</organism>
<keyword evidence="6" id="KW-0413">Isomerase</keyword>
<evidence type="ECO:0000256" key="2">
    <source>
        <dbReference type="ARBA" id="ARBA00010219"/>
    </source>
</evidence>
<dbReference type="KEGG" id="raj:RA11412_1281"/>
<dbReference type="SUPFAM" id="SSF54506">
    <property type="entry name" value="Diaminopimelate epimerase-like"/>
    <property type="match status" value="1"/>
</dbReference>
<dbReference type="PANTHER" id="PTHR31689:SF0">
    <property type="entry name" value="DIAMINOPIMELATE EPIMERASE"/>
    <property type="match status" value="1"/>
</dbReference>
<evidence type="ECO:0000313" key="9">
    <source>
        <dbReference type="EMBL" id="BAV87580.1"/>
    </source>
</evidence>
<protein>
    <recommendedName>
        <fullName evidence="3">diaminopimelate epimerase</fullName>
        <ecNumber evidence="3">5.1.1.7</ecNumber>
    </recommendedName>
</protein>
<dbReference type="GO" id="GO:0009089">
    <property type="term" value="P:lysine biosynthetic process via diaminopimelate"/>
    <property type="evidence" value="ECO:0007669"/>
    <property type="project" value="UniProtKB-UniPathway"/>
</dbReference>
<evidence type="ECO:0000256" key="6">
    <source>
        <dbReference type="ARBA" id="ARBA00023235"/>
    </source>
</evidence>
<proteinExistence type="inferred from homology"/>
<keyword evidence="4" id="KW-0028">Amino-acid biosynthesis</keyword>
<evidence type="ECO:0000313" key="10">
    <source>
        <dbReference type="Proteomes" id="UP000250241"/>
    </source>
</evidence>